<dbReference type="AlphaFoldDB" id="A0A0D7B5S0"/>
<evidence type="ECO:0000313" key="2">
    <source>
        <dbReference type="Proteomes" id="UP000054007"/>
    </source>
</evidence>
<protein>
    <submittedName>
        <fullName evidence="1">Uncharacterized protein</fullName>
    </submittedName>
</protein>
<accession>A0A0D7B5S0</accession>
<sequence>MNIRDALFTTNQAPSAIELQSIDTILVQLHAGLDMGNSSTFVNGRTLDAETLIARLKTIRHPMRSLPDDVLGLIFAHCTPWCLADGIAEDSFPWYSSTDTSSPPWALSHVCRNWRAVVLSLPLLWATCRFILPRLDNPKYIERIGTIYQRSKSLPLRLYISTSFYSMFGHESLGILRTVLKTSYRWRCIRVDTHHDTDSLRIMFHNRPLPCLTHLSWDLGEPPPNTFVLAPRLSNLEFLCGSITDGINIQWGQITRYRSISSDLEYIGRMQGLEAIVIEEGAGPLHMDYVQVPDVQSTVLPKVRRIELKNTGGYQDIHPWLFSRYNFPALRTLILIESDCDYDRRSSSPFQSFMPSVNELSLSFGSANDIRSILPSVPNVQTLHIDGGDDPHTLVYSPIPGQPSAALNLHGLKSLSITLVSSLHMDTLMGWLDLPAWDKALTALRESGVRLETISFYGGFCGKVAPLPEDRWVMNIQKGMAESLSGWIQDGVQVLYHYDAEHRF</sequence>
<reference evidence="1 2" key="1">
    <citation type="journal article" date="2015" name="Fungal Genet. Biol.">
        <title>Evolution of novel wood decay mechanisms in Agaricales revealed by the genome sequences of Fistulina hepatica and Cylindrobasidium torrendii.</title>
        <authorList>
            <person name="Floudas D."/>
            <person name="Held B.W."/>
            <person name="Riley R."/>
            <person name="Nagy L.G."/>
            <person name="Koehler G."/>
            <person name="Ransdell A.S."/>
            <person name="Younus H."/>
            <person name="Chow J."/>
            <person name="Chiniquy J."/>
            <person name="Lipzen A."/>
            <person name="Tritt A."/>
            <person name="Sun H."/>
            <person name="Haridas S."/>
            <person name="LaButti K."/>
            <person name="Ohm R.A."/>
            <person name="Kues U."/>
            <person name="Blanchette R.A."/>
            <person name="Grigoriev I.V."/>
            <person name="Minto R.E."/>
            <person name="Hibbett D.S."/>
        </authorList>
    </citation>
    <scope>NUCLEOTIDE SEQUENCE [LARGE SCALE GENOMIC DNA]</scope>
    <source>
        <strain evidence="1 2">FP15055 ss-10</strain>
    </source>
</reference>
<dbReference type="OrthoDB" id="2853687at2759"/>
<name>A0A0D7B5S0_9AGAR</name>
<organism evidence="1 2">
    <name type="scientific">Cylindrobasidium torrendii FP15055 ss-10</name>
    <dbReference type="NCBI Taxonomy" id="1314674"/>
    <lineage>
        <taxon>Eukaryota</taxon>
        <taxon>Fungi</taxon>
        <taxon>Dikarya</taxon>
        <taxon>Basidiomycota</taxon>
        <taxon>Agaricomycotina</taxon>
        <taxon>Agaricomycetes</taxon>
        <taxon>Agaricomycetidae</taxon>
        <taxon>Agaricales</taxon>
        <taxon>Marasmiineae</taxon>
        <taxon>Physalacriaceae</taxon>
        <taxon>Cylindrobasidium</taxon>
    </lineage>
</organism>
<keyword evidence="2" id="KW-1185">Reference proteome</keyword>
<dbReference type="InterPro" id="IPR032675">
    <property type="entry name" value="LRR_dom_sf"/>
</dbReference>
<proteinExistence type="predicted"/>
<dbReference type="Proteomes" id="UP000054007">
    <property type="component" value="Unassembled WGS sequence"/>
</dbReference>
<evidence type="ECO:0000313" key="1">
    <source>
        <dbReference type="EMBL" id="KIY64861.1"/>
    </source>
</evidence>
<dbReference type="Gene3D" id="3.80.10.10">
    <property type="entry name" value="Ribonuclease Inhibitor"/>
    <property type="match status" value="1"/>
</dbReference>
<dbReference type="STRING" id="1314674.A0A0D7B5S0"/>
<dbReference type="EMBL" id="KN880615">
    <property type="protein sequence ID" value="KIY64861.1"/>
    <property type="molecule type" value="Genomic_DNA"/>
</dbReference>
<gene>
    <name evidence="1" type="ORF">CYLTODRAFT_424837</name>
</gene>